<dbReference type="InterPro" id="IPR004720">
    <property type="entry name" value="PTS_IIB_sorbose-sp"/>
</dbReference>
<dbReference type="GO" id="GO:0009401">
    <property type="term" value="P:phosphoenolpyruvate-dependent sugar phosphotransferase system"/>
    <property type="evidence" value="ECO:0007669"/>
    <property type="project" value="UniProtKB-KW"/>
</dbReference>
<keyword evidence="6" id="KW-0598">Phosphotransferase system</keyword>
<dbReference type="EMBL" id="AP024085">
    <property type="protein sequence ID" value="BCL56999.1"/>
    <property type="molecule type" value="Genomic_DNA"/>
</dbReference>
<dbReference type="RefSeq" id="WP_117347333.1">
    <property type="nucleotide sequence ID" value="NZ_AP024085.1"/>
</dbReference>
<dbReference type="GO" id="GO:0008982">
    <property type="term" value="F:protein-N(PI)-phosphohistidine-sugar phosphotransferase activity"/>
    <property type="evidence" value="ECO:0007669"/>
    <property type="project" value="InterPro"/>
</dbReference>
<reference evidence="11" key="4">
    <citation type="submission" date="2022-06" db="EMBL/GenBank/DDBJ databases">
        <title>Isolation of gut microbiota from human fecal samples.</title>
        <authorList>
            <person name="Pamer E.G."/>
            <person name="Barat B."/>
            <person name="Waligurski E."/>
            <person name="Medina S."/>
            <person name="Paddock L."/>
            <person name="Mostad J."/>
        </authorList>
    </citation>
    <scope>NUCLEOTIDE SEQUENCE</scope>
    <source>
        <strain evidence="11">DFI.6.24</strain>
    </source>
</reference>
<dbReference type="InterPro" id="IPR036667">
    <property type="entry name" value="PTS_IIB_sorbose-sp_sf"/>
</dbReference>
<dbReference type="GO" id="GO:0016301">
    <property type="term" value="F:kinase activity"/>
    <property type="evidence" value="ECO:0007669"/>
    <property type="project" value="UniProtKB-KW"/>
</dbReference>
<proteinExistence type="predicted"/>
<dbReference type="Proteomes" id="UP001197827">
    <property type="component" value="Unassembled WGS sequence"/>
</dbReference>
<protein>
    <submittedName>
        <fullName evidence="9">PTS mannose transporter subunit IIA</fullName>
    </submittedName>
    <submittedName>
        <fullName evidence="10">PTS sugar transporter subunit IIB</fullName>
    </submittedName>
</protein>
<keyword evidence="2" id="KW-0813">Transport</keyword>
<dbReference type="Proteomes" id="UP001204814">
    <property type="component" value="Unassembled WGS sequence"/>
</dbReference>
<gene>
    <name evidence="9" type="ORF">Fi14EGH31_07110</name>
    <name evidence="10" type="ORF">LJD74_13460</name>
    <name evidence="11" type="ORF">NE542_09075</name>
</gene>
<keyword evidence="3" id="KW-0963">Cytoplasm</keyword>
<dbReference type="AlphaFoldDB" id="A0A7I8DWK0"/>
<reference evidence="9" key="1">
    <citation type="journal article" date="2020" name="Microbiol. Resour. Announc.">
        <title>Complete Genome Sequence of Faecalibacillus intestinalis JCM 34082, Isolated from Feces from a Healthy Japanese Female.</title>
        <authorList>
            <person name="Sakamoto M."/>
            <person name="Ikeyama N."/>
            <person name="Toyoda A."/>
            <person name="Murakami T."/>
            <person name="Mori H."/>
            <person name="Ohkuma M."/>
        </authorList>
    </citation>
    <scope>NUCLEOTIDE SEQUENCE</scope>
    <source>
        <strain evidence="9">14EGH31</strain>
    </source>
</reference>
<evidence type="ECO:0000256" key="1">
    <source>
        <dbReference type="ARBA" id="ARBA00004496"/>
    </source>
</evidence>
<evidence type="ECO:0000256" key="7">
    <source>
        <dbReference type="ARBA" id="ARBA00022777"/>
    </source>
</evidence>
<reference evidence="10" key="3">
    <citation type="submission" date="2021-10" db="EMBL/GenBank/DDBJ databases">
        <title>Collection of gut derived symbiotic bacterial strains cultured from healthy donors.</title>
        <authorList>
            <person name="Lin H."/>
            <person name="Littmann E."/>
            <person name="Kohout C."/>
            <person name="Pamer E.G."/>
        </authorList>
    </citation>
    <scope>NUCLEOTIDE SEQUENCE</scope>
    <source>
        <strain evidence="10">DFI.5.2</strain>
    </source>
</reference>
<dbReference type="EMBL" id="JANGBO010000008">
    <property type="protein sequence ID" value="MCQ5061968.1"/>
    <property type="molecule type" value="Genomic_DNA"/>
</dbReference>
<dbReference type="Gene3D" id="3.40.35.10">
    <property type="entry name" value="Phosphotransferase system, sorbose subfamily IIB component"/>
    <property type="match status" value="1"/>
</dbReference>
<dbReference type="KEGG" id="fit:Fi14EGH31_07110"/>
<evidence type="ECO:0000259" key="8">
    <source>
        <dbReference type="PROSITE" id="PS51101"/>
    </source>
</evidence>
<keyword evidence="4 10" id="KW-0762">Sugar transport</keyword>
<dbReference type="SUPFAM" id="SSF52728">
    <property type="entry name" value="PTS IIb component"/>
    <property type="match status" value="1"/>
</dbReference>
<sequence length="162" mass="18324">MIEVLRVDDRLLHGQVAVSWTRHYKVDVILVANNHLITDKDMQVAFRLATPSGVTLSMKSLQGAVNVINNPKHAMRKIMVITKDLNDAKFVCEQTNGAIKDILLGGLRNGEGKKQIDMNSYMSKNDIHVMDELEKEGYHVFMQSVPTSQKLSTEEIKDKFNK</sequence>
<reference evidence="12" key="2">
    <citation type="submission" date="2020-09" db="EMBL/GenBank/DDBJ databases">
        <title>Complete genome sequencing of Faecalibacillus intestinalis strain 14EGH31.</title>
        <authorList>
            <person name="Sakamoto M."/>
            <person name="Murakami T."/>
            <person name="Mori H."/>
        </authorList>
    </citation>
    <scope>NUCLEOTIDE SEQUENCE [LARGE SCALE GENOMIC DNA]</scope>
    <source>
        <strain evidence="12">14EGH31</strain>
    </source>
</reference>
<comment type="subcellular location">
    <subcellularLocation>
        <location evidence="1">Cytoplasm</location>
    </subcellularLocation>
</comment>
<evidence type="ECO:0000256" key="4">
    <source>
        <dbReference type="ARBA" id="ARBA00022597"/>
    </source>
</evidence>
<keyword evidence="5" id="KW-0808">Transferase</keyword>
<organism evidence="9 12">
    <name type="scientific">Faecalibacillus intestinalis</name>
    <dbReference type="NCBI Taxonomy" id="1982626"/>
    <lineage>
        <taxon>Bacteria</taxon>
        <taxon>Bacillati</taxon>
        <taxon>Bacillota</taxon>
        <taxon>Erysipelotrichia</taxon>
        <taxon>Erysipelotrichales</taxon>
        <taxon>Coprobacillaceae</taxon>
        <taxon>Faecalibacillus</taxon>
    </lineage>
</organism>
<dbReference type="PROSITE" id="PS51101">
    <property type="entry name" value="PTS_EIIB_TYPE_4"/>
    <property type="match status" value="1"/>
</dbReference>
<keyword evidence="7" id="KW-0418">Kinase</keyword>
<dbReference type="EMBL" id="JAJDKQ010000038">
    <property type="protein sequence ID" value="MCB8562995.1"/>
    <property type="molecule type" value="Genomic_DNA"/>
</dbReference>
<feature type="domain" description="PTS EIIB type-4" evidence="8">
    <location>
        <begin position="1"/>
        <end position="162"/>
    </location>
</feature>
<evidence type="ECO:0000313" key="10">
    <source>
        <dbReference type="EMBL" id="MCB8562995.1"/>
    </source>
</evidence>
<evidence type="ECO:0000256" key="3">
    <source>
        <dbReference type="ARBA" id="ARBA00022490"/>
    </source>
</evidence>
<dbReference type="Proteomes" id="UP000593842">
    <property type="component" value="Chromosome"/>
</dbReference>
<evidence type="ECO:0000313" key="12">
    <source>
        <dbReference type="Proteomes" id="UP000593842"/>
    </source>
</evidence>
<evidence type="ECO:0000313" key="9">
    <source>
        <dbReference type="EMBL" id="BCL56999.1"/>
    </source>
</evidence>
<evidence type="ECO:0000256" key="6">
    <source>
        <dbReference type="ARBA" id="ARBA00022683"/>
    </source>
</evidence>
<evidence type="ECO:0000256" key="2">
    <source>
        <dbReference type="ARBA" id="ARBA00022448"/>
    </source>
</evidence>
<evidence type="ECO:0000313" key="11">
    <source>
        <dbReference type="EMBL" id="MCQ5061968.1"/>
    </source>
</evidence>
<evidence type="ECO:0000256" key="5">
    <source>
        <dbReference type="ARBA" id="ARBA00022679"/>
    </source>
</evidence>
<dbReference type="GeneID" id="70579144"/>
<dbReference type="Pfam" id="PF03830">
    <property type="entry name" value="PTSIIB_sorb"/>
    <property type="match status" value="1"/>
</dbReference>
<name>A0A7I8DWK0_9FIRM</name>
<dbReference type="GO" id="GO:0005737">
    <property type="term" value="C:cytoplasm"/>
    <property type="evidence" value="ECO:0007669"/>
    <property type="project" value="UniProtKB-SubCell"/>
</dbReference>
<accession>A0A7I8DWK0</accession>